<dbReference type="AlphaFoldDB" id="M5EIZ4"/>
<gene>
    <name evidence="1" type="ORF">MESS2_1270022</name>
</gene>
<organism evidence="1 2">
    <name type="scientific">Mesorhizobium metallidurans STM 2683</name>
    <dbReference type="NCBI Taxonomy" id="1297569"/>
    <lineage>
        <taxon>Bacteria</taxon>
        <taxon>Pseudomonadati</taxon>
        <taxon>Pseudomonadota</taxon>
        <taxon>Alphaproteobacteria</taxon>
        <taxon>Hyphomicrobiales</taxon>
        <taxon>Phyllobacteriaceae</taxon>
        <taxon>Mesorhizobium</taxon>
    </lineage>
</organism>
<dbReference type="STRING" id="1297569.MESS2_1270022"/>
<sequence>MDNMSDGPRLARQVIVFVPVAVLKPLWGDVLKAPPAGAGGAPWTVYRGRTVQ</sequence>
<name>M5EIZ4_9HYPH</name>
<evidence type="ECO:0000313" key="2">
    <source>
        <dbReference type="Proteomes" id="UP000012062"/>
    </source>
</evidence>
<dbReference type="Proteomes" id="UP000012062">
    <property type="component" value="Unassembled WGS sequence"/>
</dbReference>
<reference evidence="1 2" key="1">
    <citation type="submission" date="2013-02" db="EMBL/GenBank/DDBJ databases">
        <authorList>
            <person name="Genoscope - CEA"/>
        </authorList>
    </citation>
    <scope>NUCLEOTIDE SEQUENCE [LARGE SCALE GENOMIC DNA]</scope>
    <source>
        <strain evidence="1 2">STM 2683</strain>
    </source>
</reference>
<comment type="caution">
    <text evidence="1">The sequence shown here is derived from an EMBL/GenBank/DDBJ whole genome shotgun (WGS) entry which is preliminary data.</text>
</comment>
<accession>M5EIZ4</accession>
<evidence type="ECO:0000313" key="1">
    <source>
        <dbReference type="EMBL" id="CCV04332.1"/>
    </source>
</evidence>
<keyword evidence="2" id="KW-1185">Reference proteome</keyword>
<protein>
    <submittedName>
        <fullName evidence="1">Uncharacterized protein</fullName>
    </submittedName>
</protein>
<proteinExistence type="predicted"/>
<dbReference type="EMBL" id="CAUM01000032">
    <property type="protein sequence ID" value="CCV04332.1"/>
    <property type="molecule type" value="Genomic_DNA"/>
</dbReference>